<keyword evidence="6" id="KW-0479">Metal-binding</keyword>
<dbReference type="PROSITE" id="PS51095">
    <property type="entry name" value="PTS_EIIA_TYPE_3"/>
    <property type="match status" value="1"/>
</dbReference>
<evidence type="ECO:0000256" key="4">
    <source>
        <dbReference type="ARBA" id="ARBA00022683"/>
    </source>
</evidence>
<dbReference type="GO" id="GO:0016740">
    <property type="term" value="F:transferase activity"/>
    <property type="evidence" value="ECO:0007669"/>
    <property type="project" value="UniProtKB-KW"/>
</dbReference>
<keyword evidence="3" id="KW-0808">Transferase</keyword>
<comment type="cofactor">
    <cofactor evidence="6">
        <name>Mg(2+)</name>
        <dbReference type="ChEBI" id="CHEBI:18420"/>
    </cofactor>
    <text evidence="6">Binds 1 Mg(2+) ion per trimer.</text>
</comment>
<dbReference type="InterPro" id="IPR036542">
    <property type="entry name" value="PTS_IIA_lac/cel_sf"/>
</dbReference>
<dbReference type="NCBIfam" id="NF007156">
    <property type="entry name" value="PRK09591.1"/>
    <property type="match status" value="1"/>
</dbReference>
<dbReference type="RefSeq" id="WP_086285563.1">
    <property type="nucleotide sequence ID" value="NZ_NGMO01000005.1"/>
</dbReference>
<proteinExistence type="predicted"/>
<keyword evidence="4" id="KW-0598">Phosphotransferase system</keyword>
<reference evidence="9 10" key="1">
    <citation type="submission" date="2017-05" db="EMBL/GenBank/DDBJ databases">
        <title>The Genome Sequence of Enterococcus sp. 10A9_DIV0425.</title>
        <authorList>
            <consortium name="The Broad Institute Genomics Platform"/>
            <consortium name="The Broad Institute Genomic Center for Infectious Diseases"/>
            <person name="Earl A."/>
            <person name="Manson A."/>
            <person name="Schwartman J."/>
            <person name="Gilmore M."/>
            <person name="Abouelleil A."/>
            <person name="Cao P."/>
            <person name="Chapman S."/>
            <person name="Cusick C."/>
            <person name="Shea T."/>
            <person name="Young S."/>
            <person name="Neafsey D."/>
            <person name="Nusbaum C."/>
            <person name="Birren B."/>
        </authorList>
    </citation>
    <scope>NUCLEOTIDE SEQUENCE [LARGE SCALE GENOMIC DNA]</scope>
    <source>
        <strain evidence="9 10">10A9_DIV0425</strain>
    </source>
</reference>
<evidence type="ECO:0000256" key="1">
    <source>
        <dbReference type="ARBA" id="ARBA00022448"/>
    </source>
</evidence>
<dbReference type="PIRSF" id="PIRSF000699">
    <property type="entry name" value="PTS_IILac_III"/>
    <property type="match status" value="1"/>
</dbReference>
<evidence type="ECO:0000256" key="8">
    <source>
        <dbReference type="SAM" id="Coils"/>
    </source>
</evidence>
<evidence type="ECO:0000256" key="5">
    <source>
        <dbReference type="PIRSR" id="PIRSR000699-1"/>
    </source>
</evidence>
<dbReference type="CDD" id="cd00215">
    <property type="entry name" value="PTS_IIA_lac"/>
    <property type="match status" value="1"/>
</dbReference>
<organism evidence="9 10">
    <name type="scientific">Candidatus Enterococcus wittei</name>
    <dbReference type="NCBI Taxonomy" id="1987383"/>
    <lineage>
        <taxon>Bacteria</taxon>
        <taxon>Bacillati</taxon>
        <taxon>Bacillota</taxon>
        <taxon>Bacilli</taxon>
        <taxon>Lactobacillales</taxon>
        <taxon>Enterococcaceae</taxon>
        <taxon>Enterococcus</taxon>
    </lineage>
</organism>
<dbReference type="STRING" id="1987383.A5844_002513"/>
<keyword evidence="1" id="KW-0813">Transport</keyword>
<comment type="caution">
    <text evidence="9">The sequence shown here is derived from an EMBL/GenBank/DDBJ whole genome shotgun (WGS) entry which is preliminary data.</text>
</comment>
<dbReference type="PANTHER" id="PTHR34382">
    <property type="entry name" value="PTS SYSTEM N,N'-DIACETYLCHITOBIOSE-SPECIFIC EIIA COMPONENT"/>
    <property type="match status" value="1"/>
</dbReference>
<dbReference type="AlphaFoldDB" id="A0A242JVM1"/>
<feature type="active site" description="Tele-phosphohistidine intermediate" evidence="5">
    <location>
        <position position="82"/>
    </location>
</feature>
<gene>
    <name evidence="9" type="ORF">A5844_002513</name>
</gene>
<name>A0A242JVM1_9ENTE</name>
<dbReference type="Gene3D" id="1.20.58.80">
    <property type="entry name" value="Phosphotransferase system, lactose/cellobiose-type IIA subunit"/>
    <property type="match status" value="1"/>
</dbReference>
<dbReference type="EMBL" id="NGMO01000005">
    <property type="protein sequence ID" value="OTP06839.1"/>
    <property type="molecule type" value="Genomic_DNA"/>
</dbReference>
<evidence type="ECO:0000256" key="3">
    <source>
        <dbReference type="ARBA" id="ARBA00022679"/>
    </source>
</evidence>
<evidence type="ECO:0000313" key="9">
    <source>
        <dbReference type="EMBL" id="OTP06839.1"/>
    </source>
</evidence>
<dbReference type="PANTHER" id="PTHR34382:SF7">
    <property type="entry name" value="PTS SYSTEM N,N'-DIACETYLCHITOBIOSE-SPECIFIC EIIA COMPONENT"/>
    <property type="match status" value="1"/>
</dbReference>
<dbReference type="SUPFAM" id="SSF46973">
    <property type="entry name" value="Enzyme IIa from lactose specific PTS, IIa-lac"/>
    <property type="match status" value="1"/>
</dbReference>
<keyword evidence="10" id="KW-1185">Reference proteome</keyword>
<evidence type="ECO:0000256" key="7">
    <source>
        <dbReference type="PROSITE-ProRule" id="PRU00418"/>
    </source>
</evidence>
<dbReference type="Proteomes" id="UP000194933">
    <property type="component" value="Unassembled WGS sequence"/>
</dbReference>
<protein>
    <submittedName>
        <fullName evidence="9">PTS system cellobiose-specific IIA componenent</fullName>
    </submittedName>
</protein>
<evidence type="ECO:0000313" key="10">
    <source>
        <dbReference type="Proteomes" id="UP000194933"/>
    </source>
</evidence>
<feature type="coiled-coil region" evidence="8">
    <location>
        <begin position="33"/>
        <end position="60"/>
    </location>
</feature>
<dbReference type="GO" id="GO:0009401">
    <property type="term" value="P:phosphoenolpyruvate-dependent sugar phosphotransferase system"/>
    <property type="evidence" value="ECO:0007669"/>
    <property type="project" value="UniProtKB-KW"/>
</dbReference>
<dbReference type="Pfam" id="PF02255">
    <property type="entry name" value="PTS_IIA"/>
    <property type="match status" value="1"/>
</dbReference>
<evidence type="ECO:0000256" key="6">
    <source>
        <dbReference type="PIRSR" id="PIRSR000699-2"/>
    </source>
</evidence>
<dbReference type="GO" id="GO:0046872">
    <property type="term" value="F:metal ion binding"/>
    <property type="evidence" value="ECO:0007669"/>
    <property type="project" value="UniProtKB-KW"/>
</dbReference>
<keyword evidence="6" id="KW-0460">Magnesium</keyword>
<feature type="modified residue" description="Phosphohistidine; by HPr" evidence="7">
    <location>
        <position position="82"/>
    </location>
</feature>
<evidence type="ECO:0000256" key="2">
    <source>
        <dbReference type="ARBA" id="ARBA00022597"/>
    </source>
</evidence>
<accession>A0A242JVM1</accession>
<keyword evidence="8" id="KW-0175">Coiled coil</keyword>
<sequence length="112" mass="12867">MTEKMSSEELQVTAFDIIFHSGNARTMIHEAFSKMRKEVFAEAEEKLNEANQEILEAHKSQTHLLKEYASGQKIEMEIIMVHAQDHLMTTMTLLEVAKEMSYLYQKGTGTEV</sequence>
<feature type="binding site" evidence="6">
    <location>
        <position position="85"/>
    </location>
    <ligand>
        <name>Mg(2+)</name>
        <dbReference type="ChEBI" id="CHEBI:18420"/>
        <note>ligand shared between all trimeric partners</note>
    </ligand>
</feature>
<dbReference type="InterPro" id="IPR003188">
    <property type="entry name" value="PTS_IIA_lac/cel"/>
</dbReference>
<keyword evidence="2" id="KW-0762">Sugar transport</keyword>